<dbReference type="Proteomes" id="UP000054928">
    <property type="component" value="Unassembled WGS sequence"/>
</dbReference>
<reference evidence="2" key="1">
    <citation type="submission" date="2014-09" db="EMBL/GenBank/DDBJ databases">
        <authorList>
            <person name="Sharma Rahul"/>
            <person name="Thines Marco"/>
        </authorList>
    </citation>
    <scope>NUCLEOTIDE SEQUENCE [LARGE SCALE GENOMIC DNA]</scope>
</reference>
<dbReference type="EMBL" id="CCYD01000321">
    <property type="protein sequence ID" value="CEG38261.1"/>
    <property type="molecule type" value="Genomic_DNA"/>
</dbReference>
<dbReference type="RefSeq" id="XP_024574630.1">
    <property type="nucleotide sequence ID" value="XM_024723677.1"/>
</dbReference>
<accession>A0A0P1ACK3</accession>
<evidence type="ECO:0000313" key="2">
    <source>
        <dbReference type="Proteomes" id="UP000054928"/>
    </source>
</evidence>
<keyword evidence="2" id="KW-1185">Reference proteome</keyword>
<proteinExistence type="predicted"/>
<name>A0A0P1ACK3_PLAHL</name>
<dbReference type="STRING" id="4781.A0A0P1ACK3"/>
<dbReference type="AlphaFoldDB" id="A0A0P1ACK3"/>
<sequence length="84" mass="9550">MAQKHLLQAQERQRKYYDKKRTSIAFKEGDMVMLDTRRIPSAHVTQDIEGKRAKLAAQSCTLRDFEDGQSEGCQAGTPAKHETI</sequence>
<organism evidence="1 2">
    <name type="scientific">Plasmopara halstedii</name>
    <name type="common">Downy mildew of sunflower</name>
    <dbReference type="NCBI Taxonomy" id="4781"/>
    <lineage>
        <taxon>Eukaryota</taxon>
        <taxon>Sar</taxon>
        <taxon>Stramenopiles</taxon>
        <taxon>Oomycota</taxon>
        <taxon>Peronosporomycetes</taxon>
        <taxon>Peronosporales</taxon>
        <taxon>Peronosporaceae</taxon>
        <taxon>Plasmopara</taxon>
    </lineage>
</organism>
<dbReference type="GeneID" id="36403401"/>
<dbReference type="OrthoDB" id="10487762at2759"/>
<protein>
    <submittedName>
        <fullName evidence="1">Uncharacterized protein</fullName>
    </submittedName>
</protein>
<evidence type="ECO:0000313" key="1">
    <source>
        <dbReference type="EMBL" id="CEG38261.1"/>
    </source>
</evidence>